<keyword evidence="1" id="KW-0812">Transmembrane</keyword>
<evidence type="ECO:0000259" key="3">
    <source>
        <dbReference type="Pfam" id="PF16220"/>
    </source>
</evidence>
<feature type="domain" description="FecR protein" evidence="2">
    <location>
        <begin position="130"/>
        <end position="217"/>
    </location>
</feature>
<dbReference type="InterPro" id="IPR032623">
    <property type="entry name" value="FecR_N"/>
</dbReference>
<dbReference type="PIRSF" id="PIRSF018266">
    <property type="entry name" value="FecR"/>
    <property type="match status" value="1"/>
</dbReference>
<proteinExistence type="predicted"/>
<name>A0A5J6QJV3_9GAMM</name>
<dbReference type="PANTHER" id="PTHR30273:SF2">
    <property type="entry name" value="PROTEIN FECR"/>
    <property type="match status" value="1"/>
</dbReference>
<sequence>MTTPPPATSRGEKLTEDAAYWCMRLHDQDCTDEERLAFRQWVEADPEHAREFAEMLEIWEISSELPVIRSSLAAKPASIIEFPKPAAPQPSRLRRLAVAAAIALFVAPVAGYTGWSLGLVPNDYRRYEAENSRRHVTLPDGSEVDLNLGTRLSYANFKDQRSISLSQGEAYFHVTHDNQHPFVVSAASGTITVTGTRFNVWKYQDEVVVTVTEGSVRVSSDRQRNQGSTLTPGLQARYQSQDYLPDVGPADTSATLAWRDGKLILDDMSLAEALPLINRYLDQPVLLADQATAQVRIGGIYNTDDIAGLVNTLPKVLPLKIGKNDEGSTVLSLR</sequence>
<dbReference type="Pfam" id="PF16220">
    <property type="entry name" value="DUF4880"/>
    <property type="match status" value="1"/>
</dbReference>
<feature type="transmembrane region" description="Helical" evidence="1">
    <location>
        <begin position="96"/>
        <end position="115"/>
    </location>
</feature>
<keyword evidence="1" id="KW-0472">Membrane</keyword>
<dbReference type="PANTHER" id="PTHR30273">
    <property type="entry name" value="PERIPLASMIC SIGNAL SENSOR AND SIGMA FACTOR ACTIVATOR FECR-RELATED"/>
    <property type="match status" value="1"/>
</dbReference>
<dbReference type="EMBL" id="CP043311">
    <property type="protein sequence ID" value="QEY62667.1"/>
    <property type="molecule type" value="Genomic_DNA"/>
</dbReference>
<feature type="domain" description="FecR N-terminal" evidence="3">
    <location>
        <begin position="17"/>
        <end position="55"/>
    </location>
</feature>
<keyword evidence="1" id="KW-1133">Transmembrane helix</keyword>
<evidence type="ECO:0000313" key="5">
    <source>
        <dbReference type="Proteomes" id="UP000327179"/>
    </source>
</evidence>
<evidence type="ECO:0000259" key="2">
    <source>
        <dbReference type="Pfam" id="PF04773"/>
    </source>
</evidence>
<dbReference type="AlphaFoldDB" id="A0A5J6QJV3"/>
<dbReference type="InterPro" id="IPR012373">
    <property type="entry name" value="Ferrdict_sens_TM"/>
</dbReference>
<dbReference type="GO" id="GO:0016989">
    <property type="term" value="F:sigma factor antagonist activity"/>
    <property type="evidence" value="ECO:0007669"/>
    <property type="project" value="TreeGrafter"/>
</dbReference>
<keyword evidence="5" id="KW-1185">Reference proteome</keyword>
<dbReference type="KEGG" id="plal:FXN65_11485"/>
<dbReference type="InterPro" id="IPR006860">
    <property type="entry name" value="FecR"/>
</dbReference>
<dbReference type="Pfam" id="PF04773">
    <property type="entry name" value="FecR"/>
    <property type="match status" value="1"/>
</dbReference>
<accession>A0A5J6QJV3</accession>
<evidence type="ECO:0000313" key="4">
    <source>
        <dbReference type="EMBL" id="QEY62667.1"/>
    </source>
</evidence>
<dbReference type="RefSeq" id="WP_151133323.1">
    <property type="nucleotide sequence ID" value="NZ_CP043311.1"/>
</dbReference>
<dbReference type="Proteomes" id="UP000327179">
    <property type="component" value="Chromosome"/>
</dbReference>
<organism evidence="4 5">
    <name type="scientific">Metapseudomonas lalkuanensis</name>
    <dbReference type="NCBI Taxonomy" id="2604832"/>
    <lineage>
        <taxon>Bacteria</taxon>
        <taxon>Pseudomonadati</taxon>
        <taxon>Pseudomonadota</taxon>
        <taxon>Gammaproteobacteria</taxon>
        <taxon>Pseudomonadales</taxon>
        <taxon>Pseudomonadaceae</taxon>
        <taxon>Metapseudomonas</taxon>
    </lineage>
</organism>
<reference evidence="4 5" key="1">
    <citation type="submission" date="2019-08" db="EMBL/GenBank/DDBJ databases">
        <title>Whole-genome Sequencing of e-waste polymer degrading bacterium Pseudomonas sp. strain PE08.</title>
        <authorList>
            <person name="Kirdat K."/>
            <person name="Debbarma P."/>
            <person name="Narawade N."/>
            <person name="Suyal D."/>
            <person name="Thorat V."/>
            <person name="Shouche Y."/>
            <person name="Goel R."/>
            <person name="Yadav A."/>
        </authorList>
    </citation>
    <scope>NUCLEOTIDE SEQUENCE [LARGE SCALE GENOMIC DNA]</scope>
    <source>
        <strain evidence="4 5">PE08</strain>
    </source>
</reference>
<gene>
    <name evidence="4" type="ORF">FXN65_11485</name>
</gene>
<protein>
    <submittedName>
        <fullName evidence="4">FecR family protein</fullName>
    </submittedName>
</protein>
<dbReference type="Gene3D" id="2.60.120.1440">
    <property type="match status" value="1"/>
</dbReference>
<evidence type="ECO:0000256" key="1">
    <source>
        <dbReference type="SAM" id="Phobius"/>
    </source>
</evidence>